<evidence type="ECO:0000313" key="4">
    <source>
        <dbReference type="Proteomes" id="UP000001625"/>
    </source>
</evidence>
<dbReference type="EMBL" id="CP001965">
    <property type="protein sequence ID" value="ADE13064.1"/>
    <property type="molecule type" value="Genomic_DNA"/>
</dbReference>
<gene>
    <name evidence="3" type="ordered locus">Slit_2839</name>
</gene>
<dbReference type="AlphaFoldDB" id="D5CPR9"/>
<evidence type="ECO:0008006" key="5">
    <source>
        <dbReference type="Google" id="ProtNLM"/>
    </source>
</evidence>
<keyword evidence="4" id="KW-1185">Reference proteome</keyword>
<sequence length="180" mass="19925" precursor="true">MRTIYVIVLALFLSACASPPSAYVPLNEWGEGYTETQLETNVFRVSFHANASTRADYAEDMTLLRSAEVTQDNGFMYFVISNGTSRSDGTISDGSGVGTGFQTSRSTSLGSYASSSSTSSKPSTTNTIVCYKDKPENTSGMVYNASFIINSIEKKYQIESETQRIDMRTKECKLKRWQCR</sequence>
<feature type="signal peptide" evidence="2">
    <location>
        <begin position="1"/>
        <end position="22"/>
    </location>
</feature>
<feature type="region of interest" description="Disordered" evidence="1">
    <location>
        <begin position="104"/>
        <end position="127"/>
    </location>
</feature>
<proteinExistence type="predicted"/>
<dbReference type="NCBIfam" id="NF047637">
    <property type="entry name" value="lipo_CC0125"/>
    <property type="match status" value="1"/>
</dbReference>
<dbReference type="eggNOG" id="ENOG5032PQM">
    <property type="taxonomic scope" value="Bacteria"/>
</dbReference>
<dbReference type="HOGENOM" id="CLU_1495232_0_0_4"/>
<feature type="chain" id="PRO_5003069643" description="Lipoprotein" evidence="2">
    <location>
        <begin position="23"/>
        <end position="180"/>
    </location>
</feature>
<dbReference type="OrthoDB" id="7172943at2"/>
<evidence type="ECO:0000256" key="2">
    <source>
        <dbReference type="SAM" id="SignalP"/>
    </source>
</evidence>
<evidence type="ECO:0000313" key="3">
    <source>
        <dbReference type="EMBL" id="ADE13064.1"/>
    </source>
</evidence>
<organism evidence="3 4">
    <name type="scientific">Sideroxydans lithotrophicus (strain ES-1)</name>
    <dbReference type="NCBI Taxonomy" id="580332"/>
    <lineage>
        <taxon>Bacteria</taxon>
        <taxon>Pseudomonadati</taxon>
        <taxon>Pseudomonadota</taxon>
        <taxon>Betaproteobacteria</taxon>
        <taxon>Nitrosomonadales</taxon>
        <taxon>Gallionellaceae</taxon>
        <taxon>Sideroxydans</taxon>
    </lineage>
</organism>
<name>D5CPR9_SIDLE</name>
<keyword evidence="2" id="KW-0732">Signal</keyword>
<accession>D5CPR9</accession>
<dbReference type="PROSITE" id="PS51257">
    <property type="entry name" value="PROKAR_LIPOPROTEIN"/>
    <property type="match status" value="1"/>
</dbReference>
<dbReference type="RefSeq" id="WP_013030960.1">
    <property type="nucleotide sequence ID" value="NC_013959.1"/>
</dbReference>
<dbReference type="Proteomes" id="UP000001625">
    <property type="component" value="Chromosome"/>
</dbReference>
<protein>
    <recommendedName>
        <fullName evidence="5">Lipoprotein</fullName>
    </recommendedName>
</protein>
<dbReference type="STRING" id="580332.Slit_2839"/>
<dbReference type="KEGG" id="slt:Slit_2839"/>
<reference evidence="3 4" key="1">
    <citation type="submission" date="2010-03" db="EMBL/GenBank/DDBJ databases">
        <title>Complete sequence of Sideroxydans lithotrophicus ES-1.</title>
        <authorList>
            <consortium name="US DOE Joint Genome Institute"/>
            <person name="Lucas S."/>
            <person name="Copeland A."/>
            <person name="Lapidus A."/>
            <person name="Cheng J.-F."/>
            <person name="Bruce D."/>
            <person name="Goodwin L."/>
            <person name="Pitluck S."/>
            <person name="Munk A.C."/>
            <person name="Detter J.C."/>
            <person name="Han C."/>
            <person name="Tapia R."/>
            <person name="Larimer F."/>
            <person name="Land M."/>
            <person name="Hauser L."/>
            <person name="Kyrpides N."/>
            <person name="Ivanova N."/>
            <person name="Emerson D."/>
            <person name="Woyke T."/>
        </authorList>
    </citation>
    <scope>NUCLEOTIDE SEQUENCE [LARGE SCALE GENOMIC DNA]</scope>
    <source>
        <strain evidence="3 4">ES-1</strain>
    </source>
</reference>
<evidence type="ECO:0000256" key="1">
    <source>
        <dbReference type="SAM" id="MobiDB-lite"/>
    </source>
</evidence>